<dbReference type="GO" id="GO:0005886">
    <property type="term" value="C:plasma membrane"/>
    <property type="evidence" value="ECO:0007669"/>
    <property type="project" value="UniProtKB-SubCell"/>
</dbReference>
<dbReference type="InterPro" id="IPR004840">
    <property type="entry name" value="Amino_acid_permease_CS"/>
</dbReference>
<dbReference type="EMBL" id="JAAQHG020000003">
    <property type="protein sequence ID" value="KAL1590262.1"/>
    <property type="molecule type" value="Genomic_DNA"/>
</dbReference>
<dbReference type="Gene3D" id="1.20.1740.10">
    <property type="entry name" value="Amino acid/polyamine transporter I"/>
    <property type="match status" value="1"/>
</dbReference>
<evidence type="ECO:0000256" key="8">
    <source>
        <dbReference type="SAM" id="MobiDB-lite"/>
    </source>
</evidence>
<dbReference type="InterPro" id="IPR004841">
    <property type="entry name" value="AA-permease/SLC12A_dom"/>
</dbReference>
<keyword evidence="5" id="KW-0029">Amino-acid transport</keyword>
<dbReference type="PANTHER" id="PTHR43341">
    <property type="entry name" value="AMINO ACID PERMEASE"/>
    <property type="match status" value="1"/>
</dbReference>
<feature type="transmembrane region" description="Helical" evidence="9">
    <location>
        <begin position="153"/>
        <end position="172"/>
    </location>
</feature>
<comment type="caution">
    <text evidence="11">The sequence shown here is derived from an EMBL/GenBank/DDBJ whole genome shotgun (WGS) entry which is preliminary data.</text>
</comment>
<protein>
    <recommendedName>
        <fullName evidence="10">Amino acid permease/ SLC12A domain-containing protein</fullName>
    </recommendedName>
</protein>
<evidence type="ECO:0000256" key="4">
    <source>
        <dbReference type="ARBA" id="ARBA00022692"/>
    </source>
</evidence>
<feature type="transmembrane region" description="Helical" evidence="9">
    <location>
        <begin position="400"/>
        <end position="417"/>
    </location>
</feature>
<evidence type="ECO:0000256" key="5">
    <source>
        <dbReference type="ARBA" id="ARBA00022970"/>
    </source>
</evidence>
<proteinExistence type="predicted"/>
<feature type="region of interest" description="Disordered" evidence="8">
    <location>
        <begin position="1"/>
        <end position="25"/>
    </location>
</feature>
<name>A0AB34KZD0_9PEZI</name>
<sequence>MDNTELGYPAKGTTTTTVQHDSGSEGRKGFGGFVDSFKPAPSGGISPSVKSLADSADVQQADQLSQGLKSRHLQMIAIGGSIGTGLFVGSGSALSTGGPASVVIGFALVGIMIYCTVQALGELAVQFPIAGSFAAHASRFVDPAWGFAMGWNYALLWLISLPLEIIAASITISFWKSAADIDPTVWVAIFFVAITVINLFGVKGYGEAEFVFSIIKVIAVIGFIILGIIIDCGGVPGDDRGYLGARTWYEPGAFNNGFKGLCSVFITAAFAFSGTELVGLAAAETQNPRIELPKAIKQVFWRILLFYMVSLTIAGLLVPYDDPRLLGSSDTDANASPFVIAIRDAGISGLPSVMNAVIMIAVLSVGNSSIYASSRTLAALAEQGQAPKSFAYIDRAGRPLVSILVSSAFGLLCFIVAAGENAQSEAFTWMLAISGLSLILAWLSVCLCHIRFRAAWKKQGRRLDELAFRSQTGVIGSYIGLIFNCLVLIAQFWIGAFPVGWREMTAADQVESFFQAYLAAPVVLAFYFGFKIWKRTSIHTASTIDITTGTREINLPKILEEERQERMTWPAWKRCYRFFC</sequence>
<feature type="transmembrane region" description="Helical" evidence="9">
    <location>
        <begin position="340"/>
        <end position="365"/>
    </location>
</feature>
<feature type="transmembrane region" description="Helical" evidence="9">
    <location>
        <begin position="429"/>
        <end position="452"/>
    </location>
</feature>
<dbReference type="GO" id="GO:0015171">
    <property type="term" value="F:amino acid transmembrane transporter activity"/>
    <property type="evidence" value="ECO:0007669"/>
    <property type="project" value="TreeGrafter"/>
</dbReference>
<feature type="compositionally biased region" description="Polar residues" evidence="8">
    <location>
        <begin position="12"/>
        <end position="21"/>
    </location>
</feature>
<feature type="transmembrane region" description="Helical" evidence="9">
    <location>
        <begin position="184"/>
        <end position="202"/>
    </location>
</feature>
<organism evidence="11 12">
    <name type="scientific">Cladosporium halotolerans</name>
    <dbReference type="NCBI Taxonomy" id="1052096"/>
    <lineage>
        <taxon>Eukaryota</taxon>
        <taxon>Fungi</taxon>
        <taxon>Dikarya</taxon>
        <taxon>Ascomycota</taxon>
        <taxon>Pezizomycotina</taxon>
        <taxon>Dothideomycetes</taxon>
        <taxon>Dothideomycetidae</taxon>
        <taxon>Cladosporiales</taxon>
        <taxon>Cladosporiaceae</taxon>
        <taxon>Cladosporium</taxon>
    </lineage>
</organism>
<keyword evidence="2" id="KW-0813">Transport</keyword>
<comment type="subcellular location">
    <subcellularLocation>
        <location evidence="1">Cell membrane</location>
        <topology evidence="1">Multi-pass membrane protein</topology>
    </subcellularLocation>
</comment>
<dbReference type="PANTHER" id="PTHR43341:SF1">
    <property type="entry name" value="GENERAL AMINO-ACID PERMEASE GAP1"/>
    <property type="match status" value="1"/>
</dbReference>
<evidence type="ECO:0000313" key="12">
    <source>
        <dbReference type="Proteomes" id="UP000803884"/>
    </source>
</evidence>
<dbReference type="FunFam" id="1.20.1740.10:FF:000017">
    <property type="entry name" value="Amino acid permease"/>
    <property type="match status" value="1"/>
</dbReference>
<dbReference type="Pfam" id="PF00324">
    <property type="entry name" value="AA_permease"/>
    <property type="match status" value="1"/>
</dbReference>
<dbReference type="Proteomes" id="UP000803884">
    <property type="component" value="Unassembled WGS sequence"/>
</dbReference>
<dbReference type="PIRSF" id="PIRSF006060">
    <property type="entry name" value="AA_transporter"/>
    <property type="match status" value="1"/>
</dbReference>
<feature type="domain" description="Amino acid permease/ SLC12A" evidence="10">
    <location>
        <begin position="72"/>
        <end position="538"/>
    </location>
</feature>
<dbReference type="RefSeq" id="XP_069233367.1">
    <property type="nucleotide sequence ID" value="XM_069369666.1"/>
</dbReference>
<keyword evidence="6 9" id="KW-1133">Transmembrane helix</keyword>
<accession>A0AB34KZD0</accession>
<dbReference type="PROSITE" id="PS00218">
    <property type="entry name" value="AMINO_ACID_PERMEASE_1"/>
    <property type="match status" value="1"/>
</dbReference>
<evidence type="ECO:0000259" key="10">
    <source>
        <dbReference type="Pfam" id="PF00324"/>
    </source>
</evidence>
<evidence type="ECO:0000256" key="3">
    <source>
        <dbReference type="ARBA" id="ARBA00022475"/>
    </source>
</evidence>
<dbReference type="InterPro" id="IPR004762">
    <property type="entry name" value="Amino_acid_permease_fungi"/>
</dbReference>
<dbReference type="AlphaFoldDB" id="A0AB34KZD0"/>
<feature type="transmembrane region" description="Helical" evidence="9">
    <location>
        <begin position="257"/>
        <end position="278"/>
    </location>
</feature>
<dbReference type="GeneID" id="96002504"/>
<keyword evidence="12" id="KW-1185">Reference proteome</keyword>
<feature type="transmembrane region" description="Helical" evidence="9">
    <location>
        <begin position="299"/>
        <end position="320"/>
    </location>
</feature>
<evidence type="ECO:0000256" key="7">
    <source>
        <dbReference type="ARBA" id="ARBA00023136"/>
    </source>
</evidence>
<keyword evidence="7 9" id="KW-0472">Membrane</keyword>
<evidence type="ECO:0000256" key="1">
    <source>
        <dbReference type="ARBA" id="ARBA00004651"/>
    </source>
</evidence>
<evidence type="ECO:0000256" key="9">
    <source>
        <dbReference type="SAM" id="Phobius"/>
    </source>
</evidence>
<dbReference type="InterPro" id="IPR050524">
    <property type="entry name" value="APC_YAT"/>
</dbReference>
<feature type="transmembrane region" description="Helical" evidence="9">
    <location>
        <begin position="473"/>
        <end position="494"/>
    </location>
</feature>
<feature type="transmembrane region" description="Helical" evidence="9">
    <location>
        <begin position="514"/>
        <end position="533"/>
    </location>
</feature>
<feature type="transmembrane region" description="Helical" evidence="9">
    <location>
        <begin position="100"/>
        <end position="117"/>
    </location>
</feature>
<dbReference type="NCBIfam" id="TIGR00913">
    <property type="entry name" value="2A0310"/>
    <property type="match status" value="1"/>
</dbReference>
<feature type="transmembrane region" description="Helical" evidence="9">
    <location>
        <begin position="73"/>
        <end position="94"/>
    </location>
</feature>
<reference evidence="11 12" key="1">
    <citation type="journal article" date="2020" name="Microbiol. Resour. Announc.">
        <title>Draft Genome Sequence of a Cladosporium Species Isolated from the Mesophotic Ascidian Didemnum maculosum.</title>
        <authorList>
            <person name="Gioti A."/>
            <person name="Siaperas R."/>
            <person name="Nikolaivits E."/>
            <person name="Le Goff G."/>
            <person name="Ouazzani J."/>
            <person name="Kotoulas G."/>
            <person name="Topakas E."/>
        </authorList>
    </citation>
    <scope>NUCLEOTIDE SEQUENCE [LARGE SCALE GENOMIC DNA]</scope>
    <source>
        <strain evidence="11 12">TM138-S3</strain>
    </source>
</reference>
<evidence type="ECO:0000256" key="2">
    <source>
        <dbReference type="ARBA" id="ARBA00022448"/>
    </source>
</evidence>
<gene>
    <name evidence="11" type="ORF">WHR41_01060</name>
</gene>
<evidence type="ECO:0000256" key="6">
    <source>
        <dbReference type="ARBA" id="ARBA00022989"/>
    </source>
</evidence>
<evidence type="ECO:0000313" key="11">
    <source>
        <dbReference type="EMBL" id="KAL1590262.1"/>
    </source>
</evidence>
<feature type="transmembrane region" description="Helical" evidence="9">
    <location>
        <begin position="214"/>
        <end position="237"/>
    </location>
</feature>
<keyword evidence="3" id="KW-1003">Cell membrane</keyword>
<keyword evidence="4 9" id="KW-0812">Transmembrane</keyword>